<feature type="compositionally biased region" description="Low complexity" evidence="1">
    <location>
        <begin position="229"/>
        <end position="244"/>
    </location>
</feature>
<organism evidence="2 3">
    <name type="scientific">Chara braunii</name>
    <name type="common">Braun's stonewort</name>
    <dbReference type="NCBI Taxonomy" id="69332"/>
    <lineage>
        <taxon>Eukaryota</taxon>
        <taxon>Viridiplantae</taxon>
        <taxon>Streptophyta</taxon>
        <taxon>Charophyceae</taxon>
        <taxon>Charales</taxon>
        <taxon>Characeae</taxon>
        <taxon>Chara</taxon>
    </lineage>
</organism>
<feature type="region of interest" description="Disordered" evidence="1">
    <location>
        <begin position="51"/>
        <end position="274"/>
    </location>
</feature>
<evidence type="ECO:0000313" key="3">
    <source>
        <dbReference type="Proteomes" id="UP000265515"/>
    </source>
</evidence>
<protein>
    <recommendedName>
        <fullName evidence="4">CCHC-type domain-containing protein</fullName>
    </recommendedName>
</protein>
<feature type="compositionally biased region" description="Basic residues" evidence="1">
    <location>
        <begin position="182"/>
        <end position="199"/>
    </location>
</feature>
<accession>A0A388LYG6</accession>
<evidence type="ECO:0008006" key="4">
    <source>
        <dbReference type="Google" id="ProtNLM"/>
    </source>
</evidence>
<comment type="caution">
    <text evidence="2">The sequence shown here is derived from an EMBL/GenBank/DDBJ whole genome shotgun (WGS) entry which is preliminary data.</text>
</comment>
<feature type="compositionally biased region" description="Basic and acidic residues" evidence="1">
    <location>
        <begin position="214"/>
        <end position="223"/>
    </location>
</feature>
<dbReference type="PANTHER" id="PTHR21301:SF10">
    <property type="entry name" value="REVERSE TRANSCRIPTASE DOMAIN-CONTAINING PROTEIN"/>
    <property type="match status" value="1"/>
</dbReference>
<feature type="compositionally biased region" description="Basic and acidic residues" evidence="1">
    <location>
        <begin position="88"/>
        <end position="97"/>
    </location>
</feature>
<reference evidence="2 3" key="1">
    <citation type="journal article" date="2018" name="Cell">
        <title>The Chara Genome: Secondary Complexity and Implications for Plant Terrestrialization.</title>
        <authorList>
            <person name="Nishiyama T."/>
            <person name="Sakayama H."/>
            <person name="Vries J.D."/>
            <person name="Buschmann H."/>
            <person name="Saint-Marcoux D."/>
            <person name="Ullrich K.K."/>
            <person name="Haas F.B."/>
            <person name="Vanderstraeten L."/>
            <person name="Becker D."/>
            <person name="Lang D."/>
            <person name="Vosolsobe S."/>
            <person name="Rombauts S."/>
            <person name="Wilhelmsson P.K.I."/>
            <person name="Janitza P."/>
            <person name="Kern R."/>
            <person name="Heyl A."/>
            <person name="Rumpler F."/>
            <person name="Villalobos L.I.A.C."/>
            <person name="Clay J.M."/>
            <person name="Skokan R."/>
            <person name="Toyoda A."/>
            <person name="Suzuki Y."/>
            <person name="Kagoshima H."/>
            <person name="Schijlen E."/>
            <person name="Tajeshwar N."/>
            <person name="Catarino B."/>
            <person name="Hetherington A.J."/>
            <person name="Saltykova A."/>
            <person name="Bonnot C."/>
            <person name="Breuninger H."/>
            <person name="Symeonidi A."/>
            <person name="Radhakrishnan G.V."/>
            <person name="Van Nieuwerburgh F."/>
            <person name="Deforce D."/>
            <person name="Chang C."/>
            <person name="Karol K.G."/>
            <person name="Hedrich R."/>
            <person name="Ulvskov P."/>
            <person name="Glockner G."/>
            <person name="Delwiche C.F."/>
            <person name="Petrasek J."/>
            <person name="Van de Peer Y."/>
            <person name="Friml J."/>
            <person name="Beilby M."/>
            <person name="Dolan L."/>
            <person name="Kohara Y."/>
            <person name="Sugano S."/>
            <person name="Fujiyama A."/>
            <person name="Delaux P.-M."/>
            <person name="Quint M."/>
            <person name="TheiBen G."/>
            <person name="Hagemann M."/>
            <person name="Harholt J."/>
            <person name="Dunand C."/>
            <person name="Zachgo S."/>
            <person name="Langdale J."/>
            <person name="Maumus F."/>
            <person name="Straeten D.V.D."/>
            <person name="Gould S.B."/>
            <person name="Rensing S.A."/>
        </authorList>
    </citation>
    <scope>NUCLEOTIDE SEQUENCE [LARGE SCALE GENOMIC DNA]</scope>
    <source>
        <strain evidence="2 3">S276</strain>
    </source>
</reference>
<name>A0A388LYG6_CHABU</name>
<dbReference type="Gramene" id="GBG87364">
    <property type="protein sequence ID" value="GBG87364"/>
    <property type="gene ID" value="CBR_g45424"/>
</dbReference>
<evidence type="ECO:0000313" key="2">
    <source>
        <dbReference type="EMBL" id="GBG87364.1"/>
    </source>
</evidence>
<keyword evidence="3" id="KW-1185">Reference proteome</keyword>
<sequence>MSSSSQAGGSRDGNGPRCNQPVCYSCNLPGYYARDCGAYWKERFEGKRGDAAAATTVKPACGRSASPVRKRWEPSRRSPSADLRYQGRRNEDRDSVKELVSLLMAEREEKEMAKKEEEERVNKEKERKEKEERRLKKEEKKRREQQENDERVAKIVNMQFSRKWGGAMERMGPDSSPETSRQHRRYRKASRRGRRHRRTAYASVDSDDLSEISEQTRKLSISEKRKRPSTVTEDSSSTSPSTTPLKLNRARDLYLKSPVRSAPRAKPSSAKKMKTTLQATTLKKLREKSDPAVKGAARGQGAGSRNQFVKDILEYLDGLDYCVVQKMCKKEKIRYVRKGQAIAALAEKRAHVAYEGTKDGLPEYAKGKEESTTSSESSDTKILQSLYDQEKKHRKFVLSSEGGNAWCDGWKSVKRVFGNSEVLVDGNGKLLRHCKKDLEEGRTICVEYLKRWKKHSNWNHPFLISILKHFKKRVTLRFRDLKFLVELLGAINEFLKKTTRQLLKRILYSEIRLGYGFKLGTNVVPRVRFDDRISLAGLRRLCDEKINNSVFPKMINDIYKTGVRVVWTKNPSIADILCNYRKTAAGEVQVCCCRGYDLPRQEGHVRCRLGEIEGLPDGLKNGRNIPKAHRNNREESLVMELSETFLNWKLGVRADIHGERKDVAGCFKQSKADINTISTEEVLNIQRRFSELVLTVVDRNAGEIVVMCPQLYYEAMCEMFVRNSGYVICLKEEEEVWKEARLDLKQAGLAKLGRWDIKGKAGKSYVLPKHKDLSQFRPIGSTFCEPTIRICKKVSKALNLLLNSIPSSCHFNLPAVSQMADKIKKANAQIQGAFVESGVMATCYDIKDMFSKLPHDEILRSLDWVISCFPDKKVIRVNPRGKGASFGEKKGEGWWAIDIRDVRKFLKFELSHTYTRATNVLLRQVVGIPMGKSTSPPLACMMCAHVEWRFLVSLGCDRKLVFGMRLMDDVSLLLIFRKGDRGSICRANEICQRFKNCYPRLLTLKRTDEKTGSWEFIGCRLNINQQYPFLSSVQATKNQQTIWGPGPVVFRTRQDSLSWADVKQKKVAITGWLCRIDRNTTDRAAIPKQVLTLRREYRAKGFSDEFFGNVVRNFAPNRGRVWQLVAEIVSM</sequence>
<proteinExistence type="predicted"/>
<dbReference type="PANTHER" id="PTHR21301">
    <property type="entry name" value="REVERSE TRANSCRIPTASE"/>
    <property type="match status" value="1"/>
</dbReference>
<dbReference type="Proteomes" id="UP000265515">
    <property type="component" value="Unassembled WGS sequence"/>
</dbReference>
<evidence type="ECO:0000256" key="1">
    <source>
        <dbReference type="SAM" id="MobiDB-lite"/>
    </source>
</evidence>
<gene>
    <name evidence="2" type="ORF">CBR_g45424</name>
</gene>
<feature type="compositionally biased region" description="Basic and acidic residues" evidence="1">
    <location>
        <begin position="105"/>
        <end position="153"/>
    </location>
</feature>
<dbReference type="AlphaFoldDB" id="A0A388LYG6"/>
<dbReference type="EMBL" id="BFEA01000609">
    <property type="protein sequence ID" value="GBG87364.1"/>
    <property type="molecule type" value="Genomic_DNA"/>
</dbReference>